<dbReference type="AlphaFoldDB" id="A0A8W8IVU2"/>
<dbReference type="Proteomes" id="UP000005408">
    <property type="component" value="Unassembled WGS sequence"/>
</dbReference>
<keyword evidence="2" id="KW-1185">Reference proteome</keyword>
<reference evidence="1" key="1">
    <citation type="submission" date="2022-08" db="UniProtKB">
        <authorList>
            <consortium name="EnsemblMetazoa"/>
        </authorList>
    </citation>
    <scope>IDENTIFICATION</scope>
    <source>
        <strain evidence="1">05x7-T-G4-1.051#20</strain>
    </source>
</reference>
<evidence type="ECO:0000313" key="1">
    <source>
        <dbReference type="EnsemblMetazoa" id="G16102.1:cds"/>
    </source>
</evidence>
<protein>
    <submittedName>
        <fullName evidence="1">Uncharacterized protein</fullName>
    </submittedName>
</protein>
<organism evidence="1 2">
    <name type="scientific">Magallana gigas</name>
    <name type="common">Pacific oyster</name>
    <name type="synonym">Crassostrea gigas</name>
    <dbReference type="NCBI Taxonomy" id="29159"/>
    <lineage>
        <taxon>Eukaryota</taxon>
        <taxon>Metazoa</taxon>
        <taxon>Spiralia</taxon>
        <taxon>Lophotrochozoa</taxon>
        <taxon>Mollusca</taxon>
        <taxon>Bivalvia</taxon>
        <taxon>Autobranchia</taxon>
        <taxon>Pteriomorphia</taxon>
        <taxon>Ostreida</taxon>
        <taxon>Ostreoidea</taxon>
        <taxon>Ostreidae</taxon>
        <taxon>Magallana</taxon>
    </lineage>
</organism>
<dbReference type="EnsemblMetazoa" id="G16102.1">
    <property type="protein sequence ID" value="G16102.1:cds"/>
    <property type="gene ID" value="G16102"/>
</dbReference>
<proteinExistence type="predicted"/>
<name>A0A8W8IVU2_MAGGI</name>
<evidence type="ECO:0000313" key="2">
    <source>
        <dbReference type="Proteomes" id="UP000005408"/>
    </source>
</evidence>
<accession>A0A8W8IVU2</accession>
<sequence>MNLTAHQVASRLNASIEAVVDRMLMRIPRGLLCCKSDLLGFSLLFLGGNETCDVYAIAPKISEFSVQLLGPFTPRSQYPLLCDMLNNSVVPELEPLMSRCSPSHQGLYRAILGVIVNQTNPICHQPAMNNVRPLPTCQVDQAFACYLGVFPYLSGVNAPQDKLCRAYHYAMDCAERHTAWCSSDQKQGLTYIQDYVQSVVGGPAPLSKLSEMLHWHH</sequence>